<evidence type="ECO:0000313" key="2">
    <source>
        <dbReference type="EMBL" id="GIG43800.1"/>
    </source>
</evidence>
<dbReference type="EMBL" id="BONQ01000026">
    <property type="protein sequence ID" value="GIG43800.1"/>
    <property type="molecule type" value="Genomic_DNA"/>
</dbReference>
<comment type="caution">
    <text evidence="2">The sequence shown here is derived from an EMBL/GenBank/DDBJ whole genome shotgun (WGS) entry which is preliminary data.</text>
</comment>
<feature type="transmembrane region" description="Helical" evidence="1">
    <location>
        <begin position="21"/>
        <end position="45"/>
    </location>
</feature>
<dbReference type="AlphaFoldDB" id="A0A919PFC8"/>
<reference evidence="2" key="1">
    <citation type="submission" date="2021-01" db="EMBL/GenBank/DDBJ databases">
        <title>Whole genome shotgun sequence of Dactylosporangium siamense NBRC 106093.</title>
        <authorList>
            <person name="Komaki H."/>
            <person name="Tamura T."/>
        </authorList>
    </citation>
    <scope>NUCLEOTIDE SEQUENCE</scope>
    <source>
        <strain evidence="2">NBRC 106093</strain>
    </source>
</reference>
<evidence type="ECO:0000256" key="1">
    <source>
        <dbReference type="SAM" id="Phobius"/>
    </source>
</evidence>
<keyword evidence="3" id="KW-1185">Reference proteome</keyword>
<sequence>MDSGQRGATTESLAPLRRRRIRLALAGVAVAAIVTAGLVAARMAAAGGDQRKLSDTGIASCARHIVEGVVTGVSPSRAGGWRVTIQVEASLKGAGVGQPLTYHDDGPSGSRLDLGTRVFVIISRFPGEPVLGYVGEDIAWARDWMAHAVPLSHDVPCETPG</sequence>
<dbReference type="RefSeq" id="WP_203845644.1">
    <property type="nucleotide sequence ID" value="NZ_BAAAVW010000006.1"/>
</dbReference>
<organism evidence="2 3">
    <name type="scientific">Dactylosporangium siamense</name>
    <dbReference type="NCBI Taxonomy" id="685454"/>
    <lineage>
        <taxon>Bacteria</taxon>
        <taxon>Bacillati</taxon>
        <taxon>Actinomycetota</taxon>
        <taxon>Actinomycetes</taxon>
        <taxon>Micromonosporales</taxon>
        <taxon>Micromonosporaceae</taxon>
        <taxon>Dactylosporangium</taxon>
    </lineage>
</organism>
<gene>
    <name evidence="2" type="ORF">Dsi01nite_018410</name>
</gene>
<evidence type="ECO:0000313" key="3">
    <source>
        <dbReference type="Proteomes" id="UP000660611"/>
    </source>
</evidence>
<keyword evidence="1" id="KW-1133">Transmembrane helix</keyword>
<dbReference type="Proteomes" id="UP000660611">
    <property type="component" value="Unassembled WGS sequence"/>
</dbReference>
<keyword evidence="1" id="KW-0812">Transmembrane</keyword>
<proteinExistence type="predicted"/>
<keyword evidence="1" id="KW-0472">Membrane</keyword>
<name>A0A919PFC8_9ACTN</name>
<protein>
    <submittedName>
        <fullName evidence="2">Uncharacterized protein</fullName>
    </submittedName>
</protein>
<accession>A0A919PFC8</accession>